<feature type="non-terminal residue" evidence="3">
    <location>
        <position position="138"/>
    </location>
</feature>
<gene>
    <name evidence="3" type="ORF">BOTBODRAFT_94221</name>
</gene>
<proteinExistence type="predicted"/>
<name>A0A067N630_BOTB1</name>
<dbReference type="Proteomes" id="UP000027195">
    <property type="component" value="Unassembled WGS sequence"/>
</dbReference>
<dbReference type="OrthoDB" id="5106486at2759"/>
<dbReference type="InterPro" id="IPR027417">
    <property type="entry name" value="P-loop_NTPase"/>
</dbReference>
<organism evidence="3 4">
    <name type="scientific">Botryobasidium botryosum (strain FD-172 SS1)</name>
    <dbReference type="NCBI Taxonomy" id="930990"/>
    <lineage>
        <taxon>Eukaryota</taxon>
        <taxon>Fungi</taxon>
        <taxon>Dikarya</taxon>
        <taxon>Basidiomycota</taxon>
        <taxon>Agaricomycotina</taxon>
        <taxon>Agaricomycetes</taxon>
        <taxon>Cantharellales</taxon>
        <taxon>Botryobasidiaceae</taxon>
        <taxon>Botryobasidium</taxon>
    </lineage>
</organism>
<keyword evidence="4" id="KW-1185">Reference proteome</keyword>
<evidence type="ECO:0000256" key="1">
    <source>
        <dbReference type="ARBA" id="ARBA00022737"/>
    </source>
</evidence>
<dbReference type="InterPro" id="IPR056884">
    <property type="entry name" value="NPHP3-like_N"/>
</dbReference>
<dbReference type="AlphaFoldDB" id="A0A067N630"/>
<sequence>CLSNTREALLDDIWQWIKHPDDSDGARIFCLTGVAGSGKSAIAHTVAQRCSEEGLLASSFFFSRDVAERNNPGKLLSTMARDLARDPRIREHISVLLESDQSLATASLSRQFGPLIQEPCVRFLSETPRVAVIDGLDE</sequence>
<dbReference type="Pfam" id="PF24883">
    <property type="entry name" value="NPHP3_N"/>
    <property type="match status" value="1"/>
</dbReference>
<dbReference type="STRING" id="930990.A0A067N630"/>
<accession>A0A067N630</accession>
<feature type="non-terminal residue" evidence="3">
    <location>
        <position position="1"/>
    </location>
</feature>
<reference evidence="4" key="1">
    <citation type="journal article" date="2014" name="Proc. Natl. Acad. Sci. U.S.A.">
        <title>Extensive sampling of basidiomycete genomes demonstrates inadequacy of the white-rot/brown-rot paradigm for wood decay fungi.</title>
        <authorList>
            <person name="Riley R."/>
            <person name="Salamov A.A."/>
            <person name="Brown D.W."/>
            <person name="Nagy L.G."/>
            <person name="Floudas D."/>
            <person name="Held B.W."/>
            <person name="Levasseur A."/>
            <person name="Lombard V."/>
            <person name="Morin E."/>
            <person name="Otillar R."/>
            <person name="Lindquist E.A."/>
            <person name="Sun H."/>
            <person name="LaButti K.M."/>
            <person name="Schmutz J."/>
            <person name="Jabbour D."/>
            <person name="Luo H."/>
            <person name="Baker S.E."/>
            <person name="Pisabarro A.G."/>
            <person name="Walton J.D."/>
            <person name="Blanchette R.A."/>
            <person name="Henrissat B."/>
            <person name="Martin F."/>
            <person name="Cullen D."/>
            <person name="Hibbett D.S."/>
            <person name="Grigoriev I.V."/>
        </authorList>
    </citation>
    <scope>NUCLEOTIDE SEQUENCE [LARGE SCALE GENOMIC DNA]</scope>
    <source>
        <strain evidence="4">FD-172 SS1</strain>
    </source>
</reference>
<protein>
    <recommendedName>
        <fullName evidence="2">Nephrocystin 3-like N-terminal domain-containing protein</fullName>
    </recommendedName>
</protein>
<feature type="domain" description="Nephrocystin 3-like N-terminal" evidence="2">
    <location>
        <begin position="5"/>
        <end position="138"/>
    </location>
</feature>
<keyword evidence="1" id="KW-0677">Repeat</keyword>
<evidence type="ECO:0000313" key="3">
    <source>
        <dbReference type="EMBL" id="KDQ19592.1"/>
    </source>
</evidence>
<dbReference type="EMBL" id="KL198019">
    <property type="protein sequence ID" value="KDQ19592.1"/>
    <property type="molecule type" value="Genomic_DNA"/>
</dbReference>
<evidence type="ECO:0000313" key="4">
    <source>
        <dbReference type="Proteomes" id="UP000027195"/>
    </source>
</evidence>
<dbReference type="InParanoid" id="A0A067N630"/>
<evidence type="ECO:0000259" key="2">
    <source>
        <dbReference type="Pfam" id="PF24883"/>
    </source>
</evidence>
<dbReference type="Gene3D" id="3.40.50.300">
    <property type="entry name" value="P-loop containing nucleotide triphosphate hydrolases"/>
    <property type="match status" value="1"/>
</dbReference>
<dbReference type="HOGENOM" id="CLU_000288_6_8_1"/>
<dbReference type="SUPFAM" id="SSF52540">
    <property type="entry name" value="P-loop containing nucleoside triphosphate hydrolases"/>
    <property type="match status" value="1"/>
</dbReference>